<reference evidence="3" key="1">
    <citation type="journal article" date="2015" name="MBio">
        <title>Genome-Resolved Metagenomic Analysis Reveals Roles for Candidate Phyla and Other Microbial Community Members in Biogeochemical Transformations in Oil Reservoirs.</title>
        <authorList>
            <person name="Hu P."/>
            <person name="Tom L."/>
            <person name="Singh A."/>
            <person name="Thomas B.C."/>
            <person name="Baker B.J."/>
            <person name="Piceno Y.M."/>
            <person name="Andersen G.L."/>
            <person name="Banfield J.F."/>
        </authorList>
    </citation>
    <scope>NUCLEOTIDE SEQUENCE [LARGE SCALE GENOMIC DNA]</scope>
</reference>
<keyword evidence="1 2" id="KW-0812">Transmembrane</keyword>
<name>A0A101HIB9_9BACT</name>
<sequence length="208" mass="24595">WSEYGRYAWYFLPYERYGDTVYMFRLLPWRLFRIWDGGLTIFVAMVTFVLILTLLVLFSRKWKWYQLFFPIYFSMTSMLGLSFIYLGVIESYNAWIIRGLLLALLPLIFWALSKILLLLIKNGVKRRKFLVYIGVLIVTLSTVYISYEYLSDSVSTFELGSVILLLLWTAIMDIYTFIEINKPNVGIERVSSVRAVDIEINQPIRIKK</sequence>
<comment type="caution">
    <text evidence="2">The sequence shown here is derived from an EMBL/GenBank/DDBJ whole genome shotgun (WGS) entry which is preliminary data.</text>
</comment>
<feature type="transmembrane region" description="Helical" evidence="1">
    <location>
        <begin position="95"/>
        <end position="117"/>
    </location>
</feature>
<gene>
    <name evidence="2" type="ORF">XD93_0343</name>
</gene>
<accession>A0A101HIB9</accession>
<dbReference type="AlphaFoldDB" id="A0A101HIB9"/>
<protein>
    <submittedName>
        <fullName evidence="2">Transmembrane(S)protein</fullName>
    </submittedName>
</protein>
<proteinExistence type="predicted"/>
<dbReference type="Proteomes" id="UP000053904">
    <property type="component" value="Unassembled WGS sequence"/>
</dbReference>
<dbReference type="EMBL" id="LGGO01000035">
    <property type="protein sequence ID" value="KUK77418.1"/>
    <property type="molecule type" value="Genomic_DNA"/>
</dbReference>
<evidence type="ECO:0000313" key="3">
    <source>
        <dbReference type="Proteomes" id="UP000053904"/>
    </source>
</evidence>
<keyword evidence="1" id="KW-1133">Transmembrane helix</keyword>
<evidence type="ECO:0000313" key="2">
    <source>
        <dbReference type="EMBL" id="KUK77418.1"/>
    </source>
</evidence>
<evidence type="ECO:0000256" key="1">
    <source>
        <dbReference type="SAM" id="Phobius"/>
    </source>
</evidence>
<feature type="transmembrane region" description="Helical" evidence="1">
    <location>
        <begin position="69"/>
        <end position="89"/>
    </location>
</feature>
<feature type="transmembrane region" description="Helical" evidence="1">
    <location>
        <begin position="159"/>
        <end position="178"/>
    </location>
</feature>
<organism evidence="2 3">
    <name type="scientific">candidate division WS6 bacterium 34_10</name>
    <dbReference type="NCBI Taxonomy" id="1641389"/>
    <lineage>
        <taxon>Bacteria</taxon>
        <taxon>Candidatus Dojkabacteria</taxon>
    </lineage>
</organism>
<feature type="transmembrane region" description="Helical" evidence="1">
    <location>
        <begin position="129"/>
        <end position="147"/>
    </location>
</feature>
<feature type="transmembrane region" description="Helical" evidence="1">
    <location>
        <begin position="34"/>
        <end position="57"/>
    </location>
</feature>
<feature type="non-terminal residue" evidence="2">
    <location>
        <position position="1"/>
    </location>
</feature>
<keyword evidence="1" id="KW-0472">Membrane</keyword>